<evidence type="ECO:0000313" key="2">
    <source>
        <dbReference type="Proteomes" id="UP001580346"/>
    </source>
</evidence>
<accession>A0ABV5AVC5</accession>
<evidence type="ECO:0000313" key="1">
    <source>
        <dbReference type="EMBL" id="MFB5268170.1"/>
    </source>
</evidence>
<keyword evidence="2" id="KW-1185">Reference proteome</keyword>
<gene>
    <name evidence="1" type="ORF">ACE41H_15485</name>
</gene>
<proteinExistence type="predicted"/>
<reference evidence="1 2" key="1">
    <citation type="submission" date="2024-09" db="EMBL/GenBank/DDBJ databases">
        <title>Paenibacillus zeirhizospherea sp. nov., isolated from surface of the maize (Zea mays) roots in a horticulture field, Hungary.</title>
        <authorList>
            <person name="Marton D."/>
            <person name="Farkas M."/>
            <person name="Bedics A."/>
            <person name="Toth E."/>
            <person name="Tancsics A."/>
            <person name="Boka K."/>
            <person name="Maroti G."/>
            <person name="Kriszt B."/>
            <person name="Cserhati M."/>
        </authorList>
    </citation>
    <scope>NUCLEOTIDE SEQUENCE [LARGE SCALE GENOMIC DNA]</scope>
    <source>
        <strain evidence="1 2">KCTC 33519</strain>
    </source>
</reference>
<comment type="caution">
    <text evidence="1">The sequence shown here is derived from an EMBL/GenBank/DDBJ whole genome shotgun (WGS) entry which is preliminary data.</text>
</comment>
<name>A0ABV5AVC5_9BACL</name>
<dbReference type="EMBL" id="JBHHMI010000013">
    <property type="protein sequence ID" value="MFB5268170.1"/>
    <property type="molecule type" value="Genomic_DNA"/>
</dbReference>
<organism evidence="1 2">
    <name type="scientific">Paenibacillus enshidis</name>
    <dbReference type="NCBI Taxonomy" id="1458439"/>
    <lineage>
        <taxon>Bacteria</taxon>
        <taxon>Bacillati</taxon>
        <taxon>Bacillota</taxon>
        <taxon>Bacilli</taxon>
        <taxon>Bacillales</taxon>
        <taxon>Paenibacillaceae</taxon>
        <taxon>Paenibacillus</taxon>
    </lineage>
</organism>
<dbReference type="RefSeq" id="WP_375356324.1">
    <property type="nucleotide sequence ID" value="NZ_JBHHMI010000013.1"/>
</dbReference>
<protein>
    <submittedName>
        <fullName evidence="1">Uncharacterized protein</fullName>
    </submittedName>
</protein>
<sequence>MMNFEITFAGVASWFQSEGLPHDDNSILRALLLSEELPEDVQEQFFHLLIDRYENINFQSHRNFDEGVADHYCDVTKPLHQLSLRFLKDRELHGLDEALINLGLELAQDKQREAPFYESIHAFFGQGESNG</sequence>
<dbReference type="Proteomes" id="UP001580346">
    <property type="component" value="Unassembled WGS sequence"/>
</dbReference>